<dbReference type="AlphaFoldDB" id="A0A4Q7AL03"/>
<feature type="domain" description="YqaJ viral recombinase" evidence="2">
    <location>
        <begin position="16"/>
        <end position="169"/>
    </location>
</feature>
<organism evidence="3 4">
    <name type="scientific">Acinetobacter bouvetii</name>
    <dbReference type="NCBI Taxonomy" id="202951"/>
    <lineage>
        <taxon>Bacteria</taxon>
        <taxon>Pseudomonadati</taxon>
        <taxon>Pseudomonadota</taxon>
        <taxon>Gammaproteobacteria</taxon>
        <taxon>Moraxellales</taxon>
        <taxon>Moraxellaceae</taxon>
        <taxon>Acinetobacter</taxon>
    </lineage>
</organism>
<name>A0A4Q7AL03_9GAMM</name>
<dbReference type="InterPro" id="IPR017482">
    <property type="entry name" value="Lambda-type_endonuclease"/>
</dbReference>
<keyword evidence="1" id="KW-0175">Coiled coil</keyword>
<sequence length="327" mass="37350">MNTQVDLKTVENARQEWLASRRLGIGGSDVAAILGLSKYKSPYQLWLDKTSRAPLDDSESEPAYWGNQLEDIVAHEYAKRNGVKIQRVNATIYNPEHDWMIANIDRAIINPEISGNVRINKDGKLTTDRILECKTANQYLAKLWGDEQSEQVPDYYLTQCQWYMGNTGANFCGLGVLIGGQKFRSYQIAFDAELFAMLQDECSKFWFDHVQADMPPAPSTFDDVLHRWSHHNADQALTADDDLVEIIAEYKDLNSTIKDADKELDALKLKICSRMEDAEMIIQEEKRLATFKYQERNTLDSKALKAAHPKIYEQFVKTSSTRVLRVA</sequence>
<feature type="coiled-coil region" evidence="1">
    <location>
        <begin position="243"/>
        <end position="270"/>
    </location>
</feature>
<evidence type="ECO:0000256" key="1">
    <source>
        <dbReference type="SAM" id="Coils"/>
    </source>
</evidence>
<proteinExistence type="predicted"/>
<accession>A0A4Q7AL03</accession>
<dbReference type="Gene3D" id="3.90.320.10">
    <property type="match status" value="1"/>
</dbReference>
<dbReference type="SUPFAM" id="SSF52980">
    <property type="entry name" value="Restriction endonuclease-like"/>
    <property type="match status" value="1"/>
</dbReference>
<dbReference type="Proteomes" id="UP000293483">
    <property type="component" value="Unassembled WGS sequence"/>
</dbReference>
<dbReference type="EMBL" id="SGSU01000044">
    <property type="protein sequence ID" value="RZG63630.1"/>
    <property type="molecule type" value="Genomic_DNA"/>
</dbReference>
<protein>
    <submittedName>
        <fullName evidence="3">Recombinase</fullName>
    </submittedName>
</protein>
<dbReference type="PANTHER" id="PTHR46609">
    <property type="entry name" value="EXONUCLEASE, PHAGE-TYPE/RECB, C-TERMINAL DOMAIN-CONTAINING PROTEIN"/>
    <property type="match status" value="1"/>
</dbReference>
<gene>
    <name evidence="3" type="ORF">EXE25_18970</name>
</gene>
<dbReference type="RefSeq" id="WP_130148954.1">
    <property type="nucleotide sequence ID" value="NZ_SGSU01000044.1"/>
</dbReference>
<dbReference type="InterPro" id="IPR051703">
    <property type="entry name" value="NF-kappa-B_Signaling_Reg"/>
</dbReference>
<dbReference type="Pfam" id="PF09588">
    <property type="entry name" value="YqaJ"/>
    <property type="match status" value="1"/>
</dbReference>
<comment type="caution">
    <text evidence="3">The sequence shown here is derived from an EMBL/GenBank/DDBJ whole genome shotgun (WGS) entry which is preliminary data.</text>
</comment>
<dbReference type="NCBIfam" id="TIGR03033">
    <property type="entry name" value="phage_rel_nuc"/>
    <property type="match status" value="1"/>
</dbReference>
<reference evidence="3 4" key="1">
    <citation type="submission" date="2019-02" db="EMBL/GenBank/DDBJ databases">
        <title>The Batch Genome Submission of Acinetobacter spp. strains.</title>
        <authorList>
            <person name="Qin J."/>
            <person name="Hu Y."/>
            <person name="Ye H."/>
            <person name="Wei L."/>
            <person name="Feng Y."/>
            <person name="Zong Z."/>
        </authorList>
    </citation>
    <scope>NUCLEOTIDE SEQUENCE [LARGE SCALE GENOMIC DNA]</scope>
    <source>
        <strain evidence="3 4">WCHABo060081</strain>
    </source>
</reference>
<evidence type="ECO:0000313" key="4">
    <source>
        <dbReference type="Proteomes" id="UP000293483"/>
    </source>
</evidence>
<evidence type="ECO:0000313" key="3">
    <source>
        <dbReference type="EMBL" id="RZG63630.1"/>
    </source>
</evidence>
<dbReference type="InterPro" id="IPR019080">
    <property type="entry name" value="YqaJ_viral_recombinase"/>
</dbReference>
<dbReference type="InterPro" id="IPR011335">
    <property type="entry name" value="Restrct_endonuc-II-like"/>
</dbReference>
<dbReference type="PANTHER" id="PTHR46609:SF6">
    <property type="entry name" value="EXONUCLEASE, PHAGE-TYPE_RECB, C-TERMINAL DOMAIN-CONTAINING PROTEIN-RELATED"/>
    <property type="match status" value="1"/>
</dbReference>
<evidence type="ECO:0000259" key="2">
    <source>
        <dbReference type="Pfam" id="PF09588"/>
    </source>
</evidence>
<dbReference type="InterPro" id="IPR011604">
    <property type="entry name" value="PDDEXK-like_dom_sf"/>
</dbReference>